<accession>A0A0C5VVD4</accession>
<evidence type="ECO:0000256" key="2">
    <source>
        <dbReference type="SAM" id="Phobius"/>
    </source>
</evidence>
<dbReference type="Proteomes" id="UP000032266">
    <property type="component" value="Chromosome"/>
</dbReference>
<sequence>MTDQHLEAANGSVRCGACLRVFSAKNHLISESVKKSVNATDLRRPSGSSDTPDIPENKIVRPSFKTASTHQASQFEEDDDSDFLFVDDAHGPLDEDDDDIIFEDDPESDQLDELSSTKADDGLGELSDEFRNISADSGFNHPRPEPKETETTSDDEAWAMKMLEEMEQGPEKNDLNDISADSLSMMDEPGKSKAPVKKKKPLTQPKAPEPKEPKFSAIDEEEDFLTADFGKNNQISAKPANSQSKLVEHIDTDPLDLDFTESSGHARKILYAVLSILLIMVGIGQFAWMKFDSWAKTDQWRPYYAKACDIIGCQLPPQTDIQKIKTGNIIVRKHPKNPNGLIVDAILVNQAPFQQRYPDIILSFTDLNGKLVADAAFTPAQYLSGEAAGAQMMPSDTPIHIALAISNPGEAATNYTISFRESQAKN</sequence>
<keyword evidence="2" id="KW-1133">Transmembrane helix</keyword>
<name>A0A0C5VVD4_9GAMM</name>
<evidence type="ECO:0000313" key="3">
    <source>
        <dbReference type="EMBL" id="AJQ94404.1"/>
    </source>
</evidence>
<feature type="region of interest" description="Disordered" evidence="1">
    <location>
        <begin position="34"/>
        <end position="213"/>
    </location>
</feature>
<gene>
    <name evidence="3" type="ORF">YC6258_02366</name>
</gene>
<dbReference type="KEGG" id="gsn:YC6258_02366"/>
<dbReference type="HOGENOM" id="CLU_036053_2_0_6"/>
<feature type="compositionally biased region" description="Polar residues" evidence="1">
    <location>
        <begin position="65"/>
        <end position="74"/>
    </location>
</feature>
<evidence type="ECO:0000313" key="4">
    <source>
        <dbReference type="Proteomes" id="UP000032266"/>
    </source>
</evidence>
<dbReference type="STRING" id="1445510.YC6258_02366"/>
<evidence type="ECO:0000256" key="1">
    <source>
        <dbReference type="SAM" id="MobiDB-lite"/>
    </source>
</evidence>
<dbReference type="Pfam" id="PF11906">
    <property type="entry name" value="DUF3426"/>
    <property type="match status" value="1"/>
</dbReference>
<dbReference type="AlphaFoldDB" id="A0A0C5VVD4"/>
<organism evidence="3 4">
    <name type="scientific">Gynuella sunshinyii YC6258</name>
    <dbReference type="NCBI Taxonomy" id="1445510"/>
    <lineage>
        <taxon>Bacteria</taxon>
        <taxon>Pseudomonadati</taxon>
        <taxon>Pseudomonadota</taxon>
        <taxon>Gammaproteobacteria</taxon>
        <taxon>Oceanospirillales</taxon>
        <taxon>Saccharospirillaceae</taxon>
        <taxon>Gynuella</taxon>
    </lineage>
</organism>
<dbReference type="InterPro" id="IPR021834">
    <property type="entry name" value="DUF3426"/>
</dbReference>
<keyword evidence="2" id="KW-0812">Transmembrane</keyword>
<feature type="compositionally biased region" description="Acidic residues" evidence="1">
    <location>
        <begin position="94"/>
        <end position="112"/>
    </location>
</feature>
<dbReference type="EMBL" id="CP007142">
    <property type="protein sequence ID" value="AJQ94404.1"/>
    <property type="molecule type" value="Genomic_DNA"/>
</dbReference>
<reference evidence="3 4" key="1">
    <citation type="submission" date="2014-01" db="EMBL/GenBank/DDBJ databases">
        <title>Full genme sequencing of cellulolytic bacterium Gynuella sunshinyii YC6258T gen. nov., sp. nov.</title>
        <authorList>
            <person name="Khan H."/>
            <person name="Chung E.J."/>
            <person name="Chung Y.R."/>
        </authorList>
    </citation>
    <scope>NUCLEOTIDE SEQUENCE [LARGE SCALE GENOMIC DNA]</scope>
    <source>
        <strain evidence="3 4">YC6258</strain>
    </source>
</reference>
<keyword evidence="2" id="KW-0472">Membrane</keyword>
<feature type="transmembrane region" description="Helical" evidence="2">
    <location>
        <begin position="269"/>
        <end position="288"/>
    </location>
</feature>
<proteinExistence type="predicted"/>
<protein>
    <submittedName>
        <fullName evidence="3">AAA ATPase containing von Willebrand factor type A (VWA) domain</fullName>
    </submittedName>
</protein>
<keyword evidence="4" id="KW-1185">Reference proteome</keyword>